<dbReference type="InterPro" id="IPR051536">
    <property type="entry name" value="UDG_Type-4/5"/>
</dbReference>
<dbReference type="SUPFAM" id="SSF52141">
    <property type="entry name" value="Uracil-DNA glycosylase-like"/>
    <property type="match status" value="1"/>
</dbReference>
<accession>A0A5B9EA93</accession>
<protein>
    <recommendedName>
        <fullName evidence="2">Type-4 uracil-DNA glycosylase</fullName>
    </recommendedName>
</protein>
<keyword evidence="8" id="KW-0411">Iron-sulfur</keyword>
<feature type="domain" description="Uracil-DNA glycosylase-like" evidence="10">
    <location>
        <begin position="50"/>
        <end position="210"/>
    </location>
</feature>
<dbReference type="SMART" id="SM00986">
    <property type="entry name" value="UDG"/>
    <property type="match status" value="1"/>
</dbReference>
<dbReference type="GO" id="GO:0097506">
    <property type="term" value="F:deaminated base DNA N-glycosylase activity"/>
    <property type="evidence" value="ECO:0007669"/>
    <property type="project" value="UniProtKB-ARBA"/>
</dbReference>
<dbReference type="PANTHER" id="PTHR33693">
    <property type="entry name" value="TYPE-5 URACIL-DNA GLYCOSYLASE"/>
    <property type="match status" value="1"/>
</dbReference>
<dbReference type="KEGG" id="talb:FTW19_14360"/>
<dbReference type="NCBIfam" id="TIGR00758">
    <property type="entry name" value="UDG_fam4"/>
    <property type="match status" value="1"/>
</dbReference>
<evidence type="ECO:0000256" key="4">
    <source>
        <dbReference type="ARBA" id="ARBA00022723"/>
    </source>
</evidence>
<dbReference type="InterPro" id="IPR005122">
    <property type="entry name" value="Uracil-DNA_glycosylase-like"/>
</dbReference>
<keyword evidence="4" id="KW-0479">Metal-binding</keyword>
<dbReference type="CDD" id="cd10030">
    <property type="entry name" value="UDG-F4_TTUDGA_SPO1dp_like"/>
    <property type="match status" value="1"/>
</dbReference>
<dbReference type="SMART" id="SM00987">
    <property type="entry name" value="UreE_C"/>
    <property type="match status" value="1"/>
</dbReference>
<keyword evidence="12" id="KW-1185">Reference proteome</keyword>
<keyword evidence="6" id="KW-0378">Hydrolase</keyword>
<dbReference type="InterPro" id="IPR036895">
    <property type="entry name" value="Uracil-DNA_glycosylase-like_sf"/>
</dbReference>
<dbReference type="GO" id="GO:0051539">
    <property type="term" value="F:4 iron, 4 sulfur cluster binding"/>
    <property type="evidence" value="ECO:0007669"/>
    <property type="project" value="UniProtKB-KW"/>
</dbReference>
<evidence type="ECO:0000259" key="10">
    <source>
        <dbReference type="SMART" id="SM00986"/>
    </source>
</evidence>
<dbReference type="GO" id="GO:0046872">
    <property type="term" value="F:metal ion binding"/>
    <property type="evidence" value="ECO:0007669"/>
    <property type="project" value="UniProtKB-KW"/>
</dbReference>
<dbReference type="Pfam" id="PF03167">
    <property type="entry name" value="UDG"/>
    <property type="match status" value="1"/>
</dbReference>
<dbReference type="InterPro" id="IPR005273">
    <property type="entry name" value="Ura-DNA_glyco_family4"/>
</dbReference>
<proteinExistence type="inferred from homology"/>
<evidence type="ECO:0000256" key="3">
    <source>
        <dbReference type="ARBA" id="ARBA00022485"/>
    </source>
</evidence>
<dbReference type="OrthoDB" id="5290748at2"/>
<comment type="similarity">
    <text evidence="1">Belongs to the uracil-DNA glycosylase (UDG) superfamily. Type 4 (UDGa) family.</text>
</comment>
<dbReference type="NCBIfam" id="TIGR03914">
    <property type="entry name" value="UDG_fam_dom"/>
    <property type="match status" value="1"/>
</dbReference>
<gene>
    <name evidence="11" type="ORF">FTW19_14360</name>
</gene>
<dbReference type="AlphaFoldDB" id="A0A5B9EA93"/>
<organism evidence="11 12">
    <name type="scientific">Terriglobus albidus</name>
    <dbReference type="NCBI Taxonomy" id="1592106"/>
    <lineage>
        <taxon>Bacteria</taxon>
        <taxon>Pseudomonadati</taxon>
        <taxon>Acidobacteriota</taxon>
        <taxon>Terriglobia</taxon>
        <taxon>Terriglobales</taxon>
        <taxon>Acidobacteriaceae</taxon>
        <taxon>Terriglobus</taxon>
    </lineage>
</organism>
<evidence type="ECO:0000256" key="6">
    <source>
        <dbReference type="ARBA" id="ARBA00022801"/>
    </source>
</evidence>
<evidence type="ECO:0000313" key="11">
    <source>
        <dbReference type="EMBL" id="QEE29078.1"/>
    </source>
</evidence>
<evidence type="ECO:0000256" key="8">
    <source>
        <dbReference type="ARBA" id="ARBA00023014"/>
    </source>
</evidence>
<evidence type="ECO:0000256" key="5">
    <source>
        <dbReference type="ARBA" id="ARBA00022763"/>
    </source>
</evidence>
<dbReference type="EMBL" id="CP042806">
    <property type="protein sequence ID" value="QEE29078.1"/>
    <property type="molecule type" value="Genomic_DNA"/>
</dbReference>
<evidence type="ECO:0000256" key="7">
    <source>
        <dbReference type="ARBA" id="ARBA00023004"/>
    </source>
</evidence>
<keyword evidence="7" id="KW-0408">Iron</keyword>
<dbReference type="Proteomes" id="UP000321820">
    <property type="component" value="Chromosome"/>
</dbReference>
<keyword evidence="3" id="KW-0004">4Fe-4S</keyword>
<evidence type="ECO:0000256" key="2">
    <source>
        <dbReference type="ARBA" id="ARBA00019403"/>
    </source>
</evidence>
<keyword evidence="9" id="KW-0234">DNA repair</keyword>
<reference evidence="11 12" key="1">
    <citation type="submission" date="2019-08" db="EMBL/GenBank/DDBJ databases">
        <title>Complete genome sequence of Terriglobus albidus strain ORNL.</title>
        <authorList>
            <person name="Podar M."/>
        </authorList>
    </citation>
    <scope>NUCLEOTIDE SEQUENCE [LARGE SCALE GENOMIC DNA]</scope>
    <source>
        <strain evidence="11 12">ORNL</strain>
    </source>
</reference>
<dbReference type="GO" id="GO:0006281">
    <property type="term" value="P:DNA repair"/>
    <property type="evidence" value="ECO:0007669"/>
    <property type="project" value="UniProtKB-KW"/>
</dbReference>
<evidence type="ECO:0000256" key="1">
    <source>
        <dbReference type="ARBA" id="ARBA00006521"/>
    </source>
</evidence>
<evidence type="ECO:0000256" key="9">
    <source>
        <dbReference type="ARBA" id="ARBA00023204"/>
    </source>
</evidence>
<dbReference type="RefSeq" id="WP_147648277.1">
    <property type="nucleotide sequence ID" value="NZ_CP042806.1"/>
</dbReference>
<dbReference type="PANTHER" id="PTHR33693:SF9">
    <property type="entry name" value="TYPE-4 URACIL-DNA GLYCOSYLASE"/>
    <property type="match status" value="1"/>
</dbReference>
<dbReference type="Gene3D" id="3.40.470.10">
    <property type="entry name" value="Uracil-DNA glycosylase-like domain"/>
    <property type="match status" value="1"/>
</dbReference>
<evidence type="ECO:0000313" key="12">
    <source>
        <dbReference type="Proteomes" id="UP000321820"/>
    </source>
</evidence>
<name>A0A5B9EA93_9BACT</name>
<keyword evidence="5" id="KW-0227">DNA damage</keyword>
<sequence length="297" mass="33216">MPKTATNGAAAFVPGDRSLPVLRKAVQQCHGCDLYRHATQAVFGELETHEDATRPKVAMMMIGEQPGDQEDRQGRPFVGPAGKLLDQCLDEARIDRDAVYVTNTVKHFKWEPRGKLRIHKKPGMQEIRACRPWLQAELETVRPRLIVCLGAVAAQSLLGSKFRLTQAHGEIEEVKGLPPIIATLHPSAVLRARTDEDRHRSREILVADLKRAADYLKHPQRYNKCSMIKAPRQQLPAMLAAPQTALPGDNPRAMVTKKFGLEDLEVHGDREFYRYGNAIFSGRLEAVLLHSFNGLVV</sequence>